<dbReference type="AlphaFoldDB" id="A0AAN8UW24"/>
<feature type="domain" description="Transcriptional factor DELLA N-terminal" evidence="1">
    <location>
        <begin position="1"/>
        <end position="49"/>
    </location>
</feature>
<keyword evidence="3" id="KW-1185">Reference proteome</keyword>
<reference evidence="2 3" key="1">
    <citation type="submission" date="2023-12" db="EMBL/GenBank/DDBJ databases">
        <title>A high-quality genome assembly for Dillenia turbinata (Dilleniales).</title>
        <authorList>
            <person name="Chanderbali A."/>
        </authorList>
    </citation>
    <scope>NUCLEOTIDE SEQUENCE [LARGE SCALE GENOMIC DNA]</scope>
    <source>
        <strain evidence="2">LSX21</strain>
        <tissue evidence="2">Leaf</tissue>
    </source>
</reference>
<proteinExistence type="predicted"/>
<dbReference type="SMART" id="SM01129">
    <property type="entry name" value="DELLA"/>
    <property type="match status" value="1"/>
</dbReference>
<accession>A0AAN8UW24</accession>
<protein>
    <submittedName>
        <fullName evidence="2">Transcriptional factor DELLA, N-terminal</fullName>
    </submittedName>
</protein>
<evidence type="ECO:0000259" key="1">
    <source>
        <dbReference type="Pfam" id="PF12041"/>
    </source>
</evidence>
<dbReference type="InterPro" id="IPR038088">
    <property type="entry name" value="DELLA_N_sf"/>
</dbReference>
<name>A0AAN8UW24_9MAGN</name>
<sequence length="62" mass="6818">MADVAQKLEELEMVMGSAQEDGLSHLDSDTVHYDPSDIRAGLRICSMSSTLCPQFRSVPHPN</sequence>
<evidence type="ECO:0000313" key="2">
    <source>
        <dbReference type="EMBL" id="KAK6916527.1"/>
    </source>
</evidence>
<dbReference type="Gene3D" id="1.10.10.1290">
    <property type="entry name" value="Transcriptional regulator DELLA, N-terminal domain"/>
    <property type="match status" value="1"/>
</dbReference>
<gene>
    <name evidence="2" type="ORF">RJ641_019388</name>
</gene>
<evidence type="ECO:0000313" key="3">
    <source>
        <dbReference type="Proteomes" id="UP001370490"/>
    </source>
</evidence>
<dbReference type="Pfam" id="PF12041">
    <property type="entry name" value="DELLA"/>
    <property type="match status" value="1"/>
</dbReference>
<dbReference type="InterPro" id="IPR021914">
    <property type="entry name" value="TF_DELLA_N"/>
</dbReference>
<comment type="caution">
    <text evidence="2">The sequence shown here is derived from an EMBL/GenBank/DDBJ whole genome shotgun (WGS) entry which is preliminary data.</text>
</comment>
<dbReference type="EMBL" id="JBAMMX010000024">
    <property type="protein sequence ID" value="KAK6916527.1"/>
    <property type="molecule type" value="Genomic_DNA"/>
</dbReference>
<dbReference type="Proteomes" id="UP001370490">
    <property type="component" value="Unassembled WGS sequence"/>
</dbReference>
<organism evidence="2 3">
    <name type="scientific">Dillenia turbinata</name>
    <dbReference type="NCBI Taxonomy" id="194707"/>
    <lineage>
        <taxon>Eukaryota</taxon>
        <taxon>Viridiplantae</taxon>
        <taxon>Streptophyta</taxon>
        <taxon>Embryophyta</taxon>
        <taxon>Tracheophyta</taxon>
        <taxon>Spermatophyta</taxon>
        <taxon>Magnoliopsida</taxon>
        <taxon>eudicotyledons</taxon>
        <taxon>Gunneridae</taxon>
        <taxon>Pentapetalae</taxon>
        <taxon>Dilleniales</taxon>
        <taxon>Dilleniaceae</taxon>
        <taxon>Dillenia</taxon>
    </lineage>
</organism>